<feature type="transmembrane region" description="Helical" evidence="17">
    <location>
        <begin position="346"/>
        <end position="365"/>
    </location>
</feature>
<keyword evidence="19" id="KW-1185">Reference proteome</keyword>
<dbReference type="AlphaFoldDB" id="A0A482WHC9"/>
<protein>
    <submittedName>
        <fullName evidence="18">Uncharacterized protein</fullName>
    </submittedName>
</protein>
<evidence type="ECO:0000256" key="3">
    <source>
        <dbReference type="ARBA" id="ARBA00007193"/>
    </source>
</evidence>
<feature type="transmembrane region" description="Helical" evidence="17">
    <location>
        <begin position="425"/>
        <end position="444"/>
    </location>
</feature>
<evidence type="ECO:0000256" key="6">
    <source>
        <dbReference type="ARBA" id="ARBA00022692"/>
    </source>
</evidence>
<dbReference type="Pfam" id="PF00858">
    <property type="entry name" value="ASC"/>
    <property type="match status" value="1"/>
</dbReference>
<feature type="transmembrane region" description="Helical" evidence="17">
    <location>
        <begin position="44"/>
        <end position="72"/>
    </location>
</feature>
<evidence type="ECO:0000256" key="2">
    <source>
        <dbReference type="ARBA" id="ARBA00006459"/>
    </source>
</evidence>
<keyword evidence="5 16" id="KW-0894">Sodium channel</keyword>
<keyword evidence="6 16" id="KW-0812">Transmembrane</keyword>
<feature type="transmembrane region" description="Helical" evidence="17">
    <location>
        <begin position="1140"/>
        <end position="1165"/>
    </location>
</feature>
<evidence type="ECO:0000256" key="10">
    <source>
        <dbReference type="ARBA" id="ARBA00023065"/>
    </source>
</evidence>
<keyword evidence="7" id="KW-0769">Symport</keyword>
<keyword evidence="10 16" id="KW-0406">Ion transport</keyword>
<feature type="transmembrane region" description="Helical" evidence="17">
    <location>
        <begin position="456"/>
        <end position="474"/>
    </location>
</feature>
<feature type="transmembrane region" description="Helical" evidence="17">
    <location>
        <begin position="309"/>
        <end position="334"/>
    </location>
</feature>
<evidence type="ECO:0000256" key="12">
    <source>
        <dbReference type="ARBA" id="ARBA00023201"/>
    </source>
</evidence>
<dbReference type="SUPFAM" id="SSF161070">
    <property type="entry name" value="SNF-like"/>
    <property type="match status" value="1"/>
</dbReference>
<reference evidence="18 19" key="1">
    <citation type="journal article" date="2017" name="Gigascience">
        <title>Genome sequence of the small brown planthopper, Laodelphax striatellus.</title>
        <authorList>
            <person name="Zhu J."/>
            <person name="Jiang F."/>
            <person name="Wang X."/>
            <person name="Yang P."/>
            <person name="Bao Y."/>
            <person name="Zhao W."/>
            <person name="Wang W."/>
            <person name="Lu H."/>
            <person name="Wang Q."/>
            <person name="Cui N."/>
            <person name="Li J."/>
            <person name="Chen X."/>
            <person name="Luo L."/>
            <person name="Yu J."/>
            <person name="Kang L."/>
            <person name="Cui F."/>
        </authorList>
    </citation>
    <scope>NUCLEOTIDE SEQUENCE [LARGE SCALE GENOMIC DNA]</scope>
    <source>
        <strain evidence="18">Lst14</strain>
    </source>
</reference>
<keyword evidence="4 16" id="KW-0813">Transport</keyword>
<sequence>IQVLIYTLLLIFVGLPIQLAVRTISQYSKSLVINSWNFCPFFKGVGWITLFIGGYFMLQSVNTVSIALYMFIDVLRGEVGWSTCPGGENEYCSSKASTYTSINCSDTFHTKIPMIMNSGAAYYYTVVEEAFDLSNRSIELTGLLCIFSIWALVCMFMLLGFETFIKVVEILFIPIIVTALLLLFALQGGDEPMGVGIQNLFNMVSQDTDVIKRNMVLFDVLLSLQVVNGVITFLAAHAPQNGNPIVDTYIFGLLDLFIHYVVTIFVFAAAGFLQGYYKAVHCTCFLIYRDITILALIPEFLSRINMGKYLVILFLVFVILTQIVYIVIVGFTIVKSVTDFIVEGAAHMYAVFVLVATGVAMNFFLHLSNSSDNPLSQKISSGIKLAALFAVAVFVFSLVILYSTSRLCTNITMMIGARPGPVYDSIIKLSLLLYLCVGYSNILYIMKNPAIENWGFVFELFIVLTVPVVFSAMFKIAESSRSNKYLGLFQPHQNWDNNFQLNQKDGDNPQYKQELHCKHKCMRDNVYNVMEENRNASMLSNILETKTVRKITNILENKKYKKKKYSTRARDQDIINLAREYGKHCTLHGVHYVFRDNASFIDRIVWLSVLISCFICASLLVATMWQRFSTAPTVTVVKDTHLPLHLFPFPAISICPNNKIKRTVAIEYISRQNTMQKVHFFLNVLSLFQHPYYSRMLEYLDECEDILPDLERINITDLMIMSLPACRELLLECSWHGKPENCCELFSLQRSEEGFCYTFNSMTSQKHNHNDLQNTLTDKDTLHKKHDDFNMECILRRNTAAGAATGMEVFMKGMSSSEFLPDTLNFVRYSGVRVQVHHVTEYPEAGMGFPVPAEHGMKMSATVKPSLTRSTDAIRNLPVNVRNCYFADERRLGVSNSYTEKSCLIECRLDYLFQVCGCRPYYFNRLDNTIPVCNASRLRCVAEHSVELRFFSPPTETLRGFEEQEMFSPLNCSDCLPTCHENMYDVDNELIKDTMPMSQISYGYLDIYYKNEGAVKYQRDVTFVAMKTWSIKNRVFVYDTFIETGRSVVQTQRRFRNHFNVGRTGRVSKFENNNEVGSLRPGTARGGERTVRTPENIERVRQAVQASPRCSAVQHARALPLSDRSVWGYLKSRVYIHNPLSFGGIAGLFLGFSLLSIVEVVYWAIKFSCLIMNLDNKVLPAPNRKIFVRELTMNRKAHKKSRLLNPGQKRNLNRF</sequence>
<evidence type="ECO:0000256" key="8">
    <source>
        <dbReference type="ARBA" id="ARBA00022989"/>
    </source>
</evidence>
<comment type="similarity">
    <text evidence="3 16">Belongs to the amiloride-sensitive sodium channel (TC 1.A.6) family.</text>
</comment>
<evidence type="ECO:0000313" key="19">
    <source>
        <dbReference type="Proteomes" id="UP000291343"/>
    </source>
</evidence>
<evidence type="ECO:0000256" key="14">
    <source>
        <dbReference type="PIRSR" id="PIRSR600175-1"/>
    </source>
</evidence>
<evidence type="ECO:0000256" key="16">
    <source>
        <dbReference type="RuleBase" id="RU000679"/>
    </source>
</evidence>
<dbReference type="GO" id="GO:0015280">
    <property type="term" value="F:ligand-gated sodium channel activity"/>
    <property type="evidence" value="ECO:0007669"/>
    <property type="project" value="TreeGrafter"/>
</dbReference>
<feature type="disulfide bond" evidence="15">
    <location>
        <begin position="84"/>
        <end position="92"/>
    </location>
</feature>
<keyword evidence="14" id="KW-0479">Metal-binding</keyword>
<dbReference type="InParanoid" id="A0A482WHC9"/>
<dbReference type="EMBL" id="QKKF02035739">
    <property type="protein sequence ID" value="RZF32914.1"/>
    <property type="molecule type" value="Genomic_DNA"/>
</dbReference>
<evidence type="ECO:0000256" key="5">
    <source>
        <dbReference type="ARBA" id="ARBA00022461"/>
    </source>
</evidence>
<evidence type="ECO:0000256" key="1">
    <source>
        <dbReference type="ARBA" id="ARBA00004141"/>
    </source>
</evidence>
<dbReference type="Pfam" id="PF00209">
    <property type="entry name" value="SNF"/>
    <property type="match status" value="1"/>
</dbReference>
<dbReference type="InterPro" id="IPR037272">
    <property type="entry name" value="SNS_sf"/>
</dbReference>
<dbReference type="GO" id="GO:0046872">
    <property type="term" value="F:metal ion binding"/>
    <property type="evidence" value="ECO:0007669"/>
    <property type="project" value="UniProtKB-KW"/>
</dbReference>
<dbReference type="InterPro" id="IPR001873">
    <property type="entry name" value="ENaC"/>
</dbReference>
<keyword evidence="13 16" id="KW-0407">Ion channel</keyword>
<feature type="transmembrane region" description="Helical" evidence="17">
    <location>
        <begin position="167"/>
        <end position="186"/>
    </location>
</feature>
<dbReference type="Gene3D" id="2.60.470.10">
    <property type="entry name" value="Acid-sensing ion channels like domains"/>
    <property type="match status" value="1"/>
</dbReference>
<accession>A0A482WHC9</accession>
<evidence type="ECO:0000256" key="4">
    <source>
        <dbReference type="ARBA" id="ARBA00022448"/>
    </source>
</evidence>
<feature type="transmembrane region" description="Helical" evidence="17">
    <location>
        <begin position="604"/>
        <end position="625"/>
    </location>
</feature>
<feature type="transmembrane region" description="Helical" evidence="17">
    <location>
        <begin position="216"/>
        <end position="237"/>
    </location>
</feature>
<feature type="binding site" evidence="14">
    <location>
        <position position="223"/>
    </location>
    <ligand>
        <name>Na(+)</name>
        <dbReference type="ChEBI" id="CHEBI:29101"/>
        <label>1</label>
    </ligand>
</feature>
<dbReference type="Proteomes" id="UP000291343">
    <property type="component" value="Unassembled WGS sequence"/>
</dbReference>
<dbReference type="GO" id="GO:0015293">
    <property type="term" value="F:symporter activity"/>
    <property type="evidence" value="ECO:0007669"/>
    <property type="project" value="UniProtKB-KW"/>
</dbReference>
<dbReference type="GO" id="GO:0005886">
    <property type="term" value="C:plasma membrane"/>
    <property type="evidence" value="ECO:0007669"/>
    <property type="project" value="TreeGrafter"/>
</dbReference>
<organism evidence="18 19">
    <name type="scientific">Laodelphax striatellus</name>
    <name type="common">Small brown planthopper</name>
    <name type="synonym">Delphax striatella</name>
    <dbReference type="NCBI Taxonomy" id="195883"/>
    <lineage>
        <taxon>Eukaryota</taxon>
        <taxon>Metazoa</taxon>
        <taxon>Ecdysozoa</taxon>
        <taxon>Arthropoda</taxon>
        <taxon>Hexapoda</taxon>
        <taxon>Insecta</taxon>
        <taxon>Pterygota</taxon>
        <taxon>Neoptera</taxon>
        <taxon>Paraneoptera</taxon>
        <taxon>Hemiptera</taxon>
        <taxon>Auchenorrhyncha</taxon>
        <taxon>Fulgoroidea</taxon>
        <taxon>Delphacidae</taxon>
        <taxon>Criomorphinae</taxon>
        <taxon>Laodelphax</taxon>
    </lineage>
</organism>
<evidence type="ECO:0000256" key="9">
    <source>
        <dbReference type="ARBA" id="ARBA00023053"/>
    </source>
</evidence>
<evidence type="ECO:0000256" key="11">
    <source>
        <dbReference type="ARBA" id="ARBA00023136"/>
    </source>
</evidence>
<comment type="subcellular location">
    <subcellularLocation>
        <location evidence="1">Membrane</location>
        <topology evidence="1">Multi-pass membrane protein</topology>
    </subcellularLocation>
</comment>
<feature type="transmembrane region" description="Helical" evidence="17">
    <location>
        <begin position="385"/>
        <end position="404"/>
    </location>
</feature>
<gene>
    <name evidence="18" type="ORF">LSTR_LSTR004305</name>
</gene>
<evidence type="ECO:0000256" key="17">
    <source>
        <dbReference type="SAM" id="Phobius"/>
    </source>
</evidence>
<evidence type="ECO:0000313" key="18">
    <source>
        <dbReference type="EMBL" id="RZF32914.1"/>
    </source>
</evidence>
<feature type="transmembrane region" description="Helical" evidence="17">
    <location>
        <begin position="279"/>
        <end position="297"/>
    </location>
</feature>
<feature type="transmembrane region" description="Helical" evidence="17">
    <location>
        <begin position="140"/>
        <end position="161"/>
    </location>
</feature>
<keyword evidence="15" id="KW-1015">Disulfide bond</keyword>
<proteinExistence type="inferred from homology"/>
<feature type="transmembrane region" description="Helical" evidence="17">
    <location>
        <begin position="249"/>
        <end position="272"/>
    </location>
</feature>
<evidence type="ECO:0000256" key="13">
    <source>
        <dbReference type="ARBA" id="ARBA00023303"/>
    </source>
</evidence>
<dbReference type="PANTHER" id="PTHR11690:SF247">
    <property type="entry name" value="PICKPOCKET 23, ISOFORM C"/>
    <property type="match status" value="1"/>
</dbReference>
<name>A0A482WHC9_LAOST</name>
<dbReference type="OrthoDB" id="5874059at2759"/>
<dbReference type="PROSITE" id="PS50267">
    <property type="entry name" value="NA_NEUROTRAN_SYMP_3"/>
    <property type="match status" value="1"/>
</dbReference>
<keyword evidence="8 17" id="KW-1133">Transmembrane helix</keyword>
<dbReference type="InterPro" id="IPR000175">
    <property type="entry name" value="Na/ntran_symport"/>
</dbReference>
<dbReference type="PANTHER" id="PTHR11690">
    <property type="entry name" value="AMILORIDE-SENSITIVE SODIUM CHANNEL-RELATED"/>
    <property type="match status" value="1"/>
</dbReference>
<comment type="caution">
    <text evidence="18">The sequence shown here is derived from an EMBL/GenBank/DDBJ whole genome shotgun (WGS) entry which is preliminary data.</text>
</comment>
<keyword evidence="12 16" id="KW-0739">Sodium transport</keyword>
<evidence type="ECO:0000256" key="15">
    <source>
        <dbReference type="PIRSR" id="PIRSR600175-2"/>
    </source>
</evidence>
<feature type="non-terminal residue" evidence="18">
    <location>
        <position position="1"/>
    </location>
</feature>
<evidence type="ECO:0000256" key="7">
    <source>
        <dbReference type="ARBA" id="ARBA00022847"/>
    </source>
</evidence>
<keyword evidence="9 14" id="KW-0915">Sodium</keyword>
<keyword evidence="11 17" id="KW-0472">Membrane</keyword>
<comment type="similarity">
    <text evidence="2">Belongs to the sodium:neurotransmitter symporter (SNF) (TC 2.A.22) family.</text>
</comment>